<protein>
    <submittedName>
        <fullName evidence="1">Lasso RiPP family leader peptide-containing protein</fullName>
    </submittedName>
</protein>
<dbReference type="EMBL" id="JALQCY010000004">
    <property type="protein sequence ID" value="MCK9794845.1"/>
    <property type="molecule type" value="Genomic_DNA"/>
</dbReference>
<accession>A0ABT0J5R7</accession>
<organism evidence="1 2">
    <name type="scientific">Isoptericola peretonis</name>
    <dbReference type="NCBI Taxonomy" id="2918523"/>
    <lineage>
        <taxon>Bacteria</taxon>
        <taxon>Bacillati</taxon>
        <taxon>Actinomycetota</taxon>
        <taxon>Actinomycetes</taxon>
        <taxon>Micrococcales</taxon>
        <taxon>Promicromonosporaceae</taxon>
        <taxon>Isoptericola</taxon>
    </lineage>
</organism>
<name>A0ABT0J5R7_9MICO</name>
<dbReference type="Proteomes" id="UP001651050">
    <property type="component" value="Unassembled WGS sequence"/>
</dbReference>
<proteinExistence type="predicted"/>
<dbReference type="NCBIfam" id="NF033521">
    <property type="entry name" value="lasso_leader_L3"/>
    <property type="match status" value="1"/>
</dbReference>
<sequence>MYEAPRITEAGSVRDLTLAQGLDGNDDRFLFFTWGDKPDETS</sequence>
<reference evidence="1 2" key="1">
    <citation type="submission" date="2022-02" db="EMBL/GenBank/DDBJ databases">
        <title>The car tank lid bacteriome: a reservoir of bacteria with potential in bioremediation of fuel.</title>
        <authorList>
            <person name="Vidal-Verdu A."/>
            <person name="Gomez-Martinez D."/>
            <person name="Latorre-Perez A."/>
            <person name="Pereto J."/>
            <person name="Porcar M."/>
        </authorList>
    </citation>
    <scope>NUCLEOTIDE SEQUENCE [LARGE SCALE GENOMIC DNA]</scope>
    <source>
        <strain evidence="1 2">4D.3</strain>
    </source>
</reference>
<dbReference type="RefSeq" id="WP_416344706.1">
    <property type="nucleotide sequence ID" value="NZ_JALQCY010000004.1"/>
</dbReference>
<keyword evidence="2" id="KW-1185">Reference proteome</keyword>
<evidence type="ECO:0000313" key="2">
    <source>
        <dbReference type="Proteomes" id="UP001651050"/>
    </source>
</evidence>
<gene>
    <name evidence="1" type="ORF">M1843_13925</name>
</gene>
<evidence type="ECO:0000313" key="1">
    <source>
        <dbReference type="EMBL" id="MCK9794845.1"/>
    </source>
</evidence>
<comment type="caution">
    <text evidence="1">The sequence shown here is derived from an EMBL/GenBank/DDBJ whole genome shotgun (WGS) entry which is preliminary data.</text>
</comment>